<feature type="domain" description="AFP-like" evidence="1">
    <location>
        <begin position="23"/>
        <end position="79"/>
    </location>
</feature>
<accession>A0A972FIC1</accession>
<dbReference type="SMART" id="SM00858">
    <property type="entry name" value="SAF"/>
    <property type="match status" value="1"/>
</dbReference>
<proteinExistence type="predicted"/>
<protein>
    <recommendedName>
        <fullName evidence="1">AFP-like domain-containing protein</fullName>
    </recommendedName>
</protein>
<comment type="caution">
    <text evidence="2">The sequence shown here is derived from an EMBL/GenBank/DDBJ whole genome shotgun (WGS) entry which is preliminary data.</text>
</comment>
<sequence length="79" mass="8612">MLGHTDKTPTPAELEVRIAARRSLTIARDIPSGHTLTRADLCLMRPGDGLPPVMLDQIIGRTVRHDMSPGDTLKAEDLV</sequence>
<dbReference type="PROSITE" id="PS50844">
    <property type="entry name" value="AFP_LIKE"/>
    <property type="match status" value="1"/>
</dbReference>
<dbReference type="InterPro" id="IPR006190">
    <property type="entry name" value="SAF_AFP_Neu5Ac"/>
</dbReference>
<dbReference type="GO" id="GO:0047444">
    <property type="term" value="F:N-acylneuraminate-9-phosphate synthase activity"/>
    <property type="evidence" value="ECO:0007669"/>
    <property type="project" value="TreeGrafter"/>
</dbReference>
<dbReference type="CDD" id="cd11615">
    <property type="entry name" value="SAF_NeuB_like"/>
    <property type="match status" value="1"/>
</dbReference>
<evidence type="ECO:0000313" key="3">
    <source>
        <dbReference type="Proteomes" id="UP000599523"/>
    </source>
</evidence>
<dbReference type="PANTHER" id="PTHR42966:SF1">
    <property type="entry name" value="SIALIC ACID SYNTHASE"/>
    <property type="match status" value="1"/>
</dbReference>
<evidence type="ECO:0000259" key="1">
    <source>
        <dbReference type="PROSITE" id="PS50844"/>
    </source>
</evidence>
<dbReference type="InterPro" id="IPR036732">
    <property type="entry name" value="AFP_Neu5c_C_sf"/>
</dbReference>
<dbReference type="Pfam" id="PF08666">
    <property type="entry name" value="SAF"/>
    <property type="match status" value="1"/>
</dbReference>
<dbReference type="InterPro" id="IPR051690">
    <property type="entry name" value="PseI-like"/>
</dbReference>
<dbReference type="Gene3D" id="3.90.1210.10">
    <property type="entry name" value="Antifreeze-like/N-acetylneuraminic acid synthase C-terminal domain"/>
    <property type="match status" value="1"/>
</dbReference>
<reference evidence="2" key="1">
    <citation type="submission" date="2019-12" db="EMBL/GenBank/DDBJ databases">
        <title>Comparative genomics gives insights into the taxonomy of the Azoarcus-Aromatoleum group and reveals separate origins of nif in the plant-associated Azoarcus and non-plant-associated Aromatoleum sub-groups.</title>
        <authorList>
            <person name="Lafos M."/>
            <person name="Maluk M."/>
            <person name="Batista M."/>
            <person name="Junghare M."/>
            <person name="Carmona M."/>
            <person name="Faoro H."/>
            <person name="Cruz L.M."/>
            <person name="Battistoni F."/>
            <person name="De Souza E."/>
            <person name="Pedrosa F."/>
            <person name="Chen W.-M."/>
            <person name="Poole P.S."/>
            <person name="Dixon R.A."/>
            <person name="James E.K."/>
        </authorList>
    </citation>
    <scope>NUCLEOTIDE SEQUENCE</scope>
    <source>
        <strain evidence="2">NSC3</strain>
    </source>
</reference>
<evidence type="ECO:0000313" key="2">
    <source>
        <dbReference type="EMBL" id="NMG05265.1"/>
    </source>
</evidence>
<dbReference type="Proteomes" id="UP000599523">
    <property type="component" value="Unassembled WGS sequence"/>
</dbReference>
<dbReference type="SUPFAM" id="SSF51269">
    <property type="entry name" value="AFP III-like domain"/>
    <property type="match status" value="1"/>
</dbReference>
<name>A0A972FIC1_9RHOO</name>
<gene>
    <name evidence="2" type="ORF">GPA21_20210</name>
</gene>
<organism evidence="2 3">
    <name type="scientific">Azoarcus taiwanensis</name>
    <dbReference type="NCBI Taxonomy" id="666964"/>
    <lineage>
        <taxon>Bacteria</taxon>
        <taxon>Pseudomonadati</taxon>
        <taxon>Pseudomonadota</taxon>
        <taxon>Betaproteobacteria</taxon>
        <taxon>Rhodocyclales</taxon>
        <taxon>Zoogloeaceae</taxon>
        <taxon>Azoarcus</taxon>
    </lineage>
</organism>
<keyword evidence="3" id="KW-1185">Reference proteome</keyword>
<dbReference type="InterPro" id="IPR057736">
    <property type="entry name" value="SAF_PseI/NeuA/NeuB"/>
</dbReference>
<dbReference type="EMBL" id="WTVM01000268">
    <property type="protein sequence ID" value="NMG05265.1"/>
    <property type="molecule type" value="Genomic_DNA"/>
</dbReference>
<dbReference type="InterPro" id="IPR013974">
    <property type="entry name" value="SAF"/>
</dbReference>
<dbReference type="AlphaFoldDB" id="A0A972FIC1"/>
<dbReference type="PANTHER" id="PTHR42966">
    <property type="entry name" value="N-ACETYLNEURAMINATE SYNTHASE"/>
    <property type="match status" value="1"/>
</dbReference>